<dbReference type="GO" id="GO:0009611">
    <property type="term" value="P:response to wounding"/>
    <property type="evidence" value="ECO:0007669"/>
    <property type="project" value="InterPro"/>
</dbReference>
<gene>
    <name evidence="4" type="ORF">E3N88_34179</name>
</gene>
<dbReference type="Pfam" id="PF00280">
    <property type="entry name" value="potato_inhibit"/>
    <property type="match status" value="1"/>
</dbReference>
<dbReference type="PANTHER" id="PTHR33091">
    <property type="entry name" value="PROTEIN, PUTATIVE, EXPRESSED-RELATED"/>
    <property type="match status" value="1"/>
</dbReference>
<dbReference type="Proteomes" id="UP000326396">
    <property type="component" value="Linkage Group LG6"/>
</dbReference>
<evidence type="ECO:0000256" key="2">
    <source>
        <dbReference type="ARBA" id="ARBA00022690"/>
    </source>
</evidence>
<keyword evidence="2" id="KW-0646">Protease inhibitor</keyword>
<dbReference type="OrthoDB" id="10013825at2759"/>
<organism evidence="4 5">
    <name type="scientific">Mikania micrantha</name>
    <name type="common">bitter vine</name>
    <dbReference type="NCBI Taxonomy" id="192012"/>
    <lineage>
        <taxon>Eukaryota</taxon>
        <taxon>Viridiplantae</taxon>
        <taxon>Streptophyta</taxon>
        <taxon>Embryophyta</taxon>
        <taxon>Tracheophyta</taxon>
        <taxon>Spermatophyta</taxon>
        <taxon>Magnoliopsida</taxon>
        <taxon>eudicotyledons</taxon>
        <taxon>Gunneridae</taxon>
        <taxon>Pentapetalae</taxon>
        <taxon>asterids</taxon>
        <taxon>campanulids</taxon>
        <taxon>Asterales</taxon>
        <taxon>Asteraceae</taxon>
        <taxon>Asteroideae</taxon>
        <taxon>Heliantheae alliance</taxon>
        <taxon>Eupatorieae</taxon>
        <taxon>Mikania</taxon>
    </lineage>
</organism>
<evidence type="ECO:0000313" key="5">
    <source>
        <dbReference type="Proteomes" id="UP000326396"/>
    </source>
</evidence>
<dbReference type="AlphaFoldDB" id="A0A5N6MG69"/>
<dbReference type="GO" id="GO:0004867">
    <property type="term" value="F:serine-type endopeptidase inhibitor activity"/>
    <property type="evidence" value="ECO:0007669"/>
    <property type="project" value="UniProtKB-KW"/>
</dbReference>
<sequence length="70" mass="7958">MLTHAGMKRSWPEVMGMKAEDAERKIKEEMPSAKVDVIPHQTFVTMDFVSTRVRLFVDSSQKVVKPPKIG</sequence>
<keyword evidence="3" id="KW-0722">Serine protease inhibitor</keyword>
<accession>A0A5N6MG69</accession>
<dbReference type="Gene3D" id="3.30.10.10">
    <property type="entry name" value="Trypsin Inhibitor V, subunit A"/>
    <property type="match status" value="1"/>
</dbReference>
<reference evidence="4 5" key="1">
    <citation type="submission" date="2019-05" db="EMBL/GenBank/DDBJ databases">
        <title>Mikania micrantha, genome provides insights into the molecular mechanism of rapid growth.</title>
        <authorList>
            <person name="Liu B."/>
        </authorList>
    </citation>
    <scope>NUCLEOTIDE SEQUENCE [LARGE SCALE GENOMIC DNA]</scope>
    <source>
        <strain evidence="4">NLD-2019</strain>
        <tissue evidence="4">Leaf</tissue>
    </source>
</reference>
<name>A0A5N6MG69_9ASTR</name>
<dbReference type="SUPFAM" id="SSF54654">
    <property type="entry name" value="CI-2 family of serine protease inhibitors"/>
    <property type="match status" value="1"/>
</dbReference>
<proteinExistence type="inferred from homology"/>
<dbReference type="InterPro" id="IPR000864">
    <property type="entry name" value="Prot_inh_pot1"/>
</dbReference>
<dbReference type="EMBL" id="SZYD01000016">
    <property type="protein sequence ID" value="KAD3338658.1"/>
    <property type="molecule type" value="Genomic_DNA"/>
</dbReference>
<keyword evidence="5" id="KW-1185">Reference proteome</keyword>
<protein>
    <recommendedName>
        <fullName evidence="6">Subtilisin inhibitor domain-containing protein</fullName>
    </recommendedName>
</protein>
<evidence type="ECO:0000313" key="4">
    <source>
        <dbReference type="EMBL" id="KAD3338658.1"/>
    </source>
</evidence>
<dbReference type="PRINTS" id="PR00292">
    <property type="entry name" value="POTATOINHBTR"/>
</dbReference>
<dbReference type="InterPro" id="IPR036354">
    <property type="entry name" value="Prot_inh_pot1_sf"/>
</dbReference>
<evidence type="ECO:0008006" key="6">
    <source>
        <dbReference type="Google" id="ProtNLM"/>
    </source>
</evidence>
<evidence type="ECO:0000256" key="3">
    <source>
        <dbReference type="ARBA" id="ARBA00022900"/>
    </source>
</evidence>
<comment type="similarity">
    <text evidence="1">Belongs to the protease inhibitor I13 (potato type I serine protease inhibitor) family.</text>
</comment>
<comment type="caution">
    <text evidence="4">The sequence shown here is derived from an EMBL/GenBank/DDBJ whole genome shotgun (WGS) entry which is preliminary data.</text>
</comment>
<evidence type="ECO:0000256" key="1">
    <source>
        <dbReference type="ARBA" id="ARBA00008210"/>
    </source>
</evidence>
<dbReference type="PANTHER" id="PTHR33091:SF29">
    <property type="entry name" value="SUBTILISIN INHIBITOR 1"/>
    <property type="match status" value="1"/>
</dbReference>